<dbReference type="EMBL" id="SJKD01000008">
    <property type="protein sequence ID" value="TCC45350.1"/>
    <property type="molecule type" value="Genomic_DNA"/>
</dbReference>
<dbReference type="InterPro" id="IPR036388">
    <property type="entry name" value="WH-like_DNA-bd_sf"/>
</dbReference>
<gene>
    <name evidence="1" type="ORF">E0H75_32840</name>
</gene>
<protein>
    <submittedName>
        <fullName evidence="1">ArsR family transcriptional regulator</fullName>
    </submittedName>
</protein>
<dbReference type="Gene3D" id="1.10.10.10">
    <property type="entry name" value="Winged helix-like DNA-binding domain superfamily/Winged helix DNA-binding domain"/>
    <property type="match status" value="1"/>
</dbReference>
<name>A0A4R0JGW3_9ACTN</name>
<dbReference type="InterPro" id="IPR036390">
    <property type="entry name" value="WH_DNA-bd_sf"/>
</dbReference>
<dbReference type="Pfam" id="PF12840">
    <property type="entry name" value="HTH_20"/>
    <property type="match status" value="1"/>
</dbReference>
<keyword evidence="2" id="KW-1185">Reference proteome</keyword>
<sequence length="194" mass="21752">MGRMLGYVEEPEKLRVALSPIRRRLLELLREPSSATQLAAALELPRQRVNYHLRELEKAGLIALVEERQRRGFIERILRAKAATLVVDPAVMGHAFTDIQDQYAAEHLVDVAAGTVRDVARMQSAADADGKRLLTFTLEAEVRFAEPGDVHRFTDALTEAVRRTIEQFDTENGRPYRLIAGGHPASRRTEGEQG</sequence>
<comment type="caution">
    <text evidence="1">The sequence shown here is derived from an EMBL/GenBank/DDBJ whole genome shotgun (WGS) entry which is preliminary data.</text>
</comment>
<dbReference type="CDD" id="cd00090">
    <property type="entry name" value="HTH_ARSR"/>
    <property type="match status" value="1"/>
</dbReference>
<dbReference type="SUPFAM" id="SSF46785">
    <property type="entry name" value="Winged helix' DNA-binding domain"/>
    <property type="match status" value="1"/>
</dbReference>
<evidence type="ECO:0000313" key="2">
    <source>
        <dbReference type="Proteomes" id="UP000293342"/>
    </source>
</evidence>
<reference evidence="1 2" key="1">
    <citation type="submission" date="2019-02" db="EMBL/GenBank/DDBJ databases">
        <title>Kribbella capetownensis sp. nov. and Kribbella speibonae sp. nov., isolated from soil.</title>
        <authorList>
            <person name="Curtis S.M."/>
            <person name="Norton I."/>
            <person name="Everest G.J."/>
            <person name="Meyers P.R."/>
        </authorList>
    </citation>
    <scope>NUCLEOTIDE SEQUENCE [LARGE SCALE GENOMIC DNA]</scope>
    <source>
        <strain evidence="1 2">YM53</strain>
    </source>
</reference>
<dbReference type="AlphaFoldDB" id="A0A4R0JGW3"/>
<evidence type="ECO:0000313" key="1">
    <source>
        <dbReference type="EMBL" id="TCC45350.1"/>
    </source>
</evidence>
<dbReference type="OrthoDB" id="9788770at2"/>
<dbReference type="InterPro" id="IPR011991">
    <property type="entry name" value="ArsR-like_HTH"/>
</dbReference>
<organism evidence="1 2">
    <name type="scientific">Kribbella capetownensis</name>
    <dbReference type="NCBI Taxonomy" id="1572659"/>
    <lineage>
        <taxon>Bacteria</taxon>
        <taxon>Bacillati</taxon>
        <taxon>Actinomycetota</taxon>
        <taxon>Actinomycetes</taxon>
        <taxon>Propionibacteriales</taxon>
        <taxon>Kribbellaceae</taxon>
        <taxon>Kribbella</taxon>
    </lineage>
</organism>
<dbReference type="Proteomes" id="UP000293342">
    <property type="component" value="Unassembled WGS sequence"/>
</dbReference>
<accession>A0A4R0JGW3</accession>
<proteinExistence type="predicted"/>